<protein>
    <submittedName>
        <fullName evidence="1">Uncharacterized protein</fullName>
    </submittedName>
</protein>
<organism evidence="1">
    <name type="scientific">marine sediment metagenome</name>
    <dbReference type="NCBI Taxonomy" id="412755"/>
    <lineage>
        <taxon>unclassified sequences</taxon>
        <taxon>metagenomes</taxon>
        <taxon>ecological metagenomes</taxon>
    </lineage>
</organism>
<gene>
    <name evidence="1" type="ORF">LCGC14_1905340</name>
</gene>
<comment type="caution">
    <text evidence="1">The sequence shown here is derived from an EMBL/GenBank/DDBJ whole genome shotgun (WGS) entry which is preliminary data.</text>
</comment>
<reference evidence="1" key="1">
    <citation type="journal article" date="2015" name="Nature">
        <title>Complex archaea that bridge the gap between prokaryotes and eukaryotes.</title>
        <authorList>
            <person name="Spang A."/>
            <person name="Saw J.H."/>
            <person name="Jorgensen S.L."/>
            <person name="Zaremba-Niedzwiedzka K."/>
            <person name="Martijn J."/>
            <person name="Lind A.E."/>
            <person name="van Eijk R."/>
            <person name="Schleper C."/>
            <person name="Guy L."/>
            <person name="Ettema T.J."/>
        </authorList>
    </citation>
    <scope>NUCLEOTIDE SEQUENCE</scope>
</reference>
<name>A0A0F9I995_9ZZZZ</name>
<proteinExistence type="predicted"/>
<evidence type="ECO:0000313" key="1">
    <source>
        <dbReference type="EMBL" id="KKL90375.1"/>
    </source>
</evidence>
<accession>A0A0F9I995</accession>
<sequence>MGDNGDFKLTKTQMIALATCQRELAAAREQLKIVQEEIGLDLNKNYAINPDGFVHMIKAKPKVETAKKRG</sequence>
<dbReference type="EMBL" id="LAZR01020024">
    <property type="protein sequence ID" value="KKL90375.1"/>
    <property type="molecule type" value="Genomic_DNA"/>
</dbReference>
<dbReference type="AlphaFoldDB" id="A0A0F9I995"/>